<sequence length="22" mass="2607">MHLPDLILLIVVILRLSFDTVW</sequence>
<evidence type="ECO:0000313" key="2">
    <source>
        <dbReference type="Proteomes" id="UP000198729"/>
    </source>
</evidence>
<gene>
    <name evidence="1" type="ORF">NSMM_410096</name>
</gene>
<dbReference type="AlphaFoldDB" id="A0A1G5SH37"/>
<proteinExistence type="predicted"/>
<accession>A0A1G5SH37</accession>
<organism evidence="1 2">
    <name type="scientific">Nitrosomonas mobilis</name>
    <dbReference type="NCBI Taxonomy" id="51642"/>
    <lineage>
        <taxon>Bacteria</taxon>
        <taxon>Pseudomonadati</taxon>
        <taxon>Pseudomonadota</taxon>
        <taxon>Betaproteobacteria</taxon>
        <taxon>Nitrosomonadales</taxon>
        <taxon>Nitrosomonadaceae</taxon>
        <taxon>Nitrosomonas</taxon>
    </lineage>
</organism>
<keyword evidence="2" id="KW-1185">Reference proteome</keyword>
<reference evidence="1 2" key="1">
    <citation type="submission" date="2016-10" db="EMBL/GenBank/DDBJ databases">
        <authorList>
            <person name="de Groot N.N."/>
        </authorList>
    </citation>
    <scope>NUCLEOTIDE SEQUENCE [LARGE SCALE GENOMIC DNA]</scope>
    <source>
        <strain evidence="1">1</strain>
    </source>
</reference>
<dbReference type="EMBL" id="FMWO01000049">
    <property type="protein sequence ID" value="SCZ85861.1"/>
    <property type="molecule type" value="Genomic_DNA"/>
</dbReference>
<protein>
    <submittedName>
        <fullName evidence="1">Uncharacterized protein</fullName>
    </submittedName>
</protein>
<name>A0A1G5SH37_9PROT</name>
<evidence type="ECO:0000313" key="1">
    <source>
        <dbReference type="EMBL" id="SCZ85861.1"/>
    </source>
</evidence>
<dbReference type="Proteomes" id="UP000198729">
    <property type="component" value="Unassembled WGS sequence"/>
</dbReference>
<dbReference type="STRING" id="51642.NSMM_410096"/>